<reference evidence="2 3" key="1">
    <citation type="submission" date="2017-08" db="EMBL/GenBank/DDBJ databases">
        <title>Reclassification of Bisgaard taxon 37 and 44.</title>
        <authorList>
            <person name="Christensen H."/>
        </authorList>
    </citation>
    <scope>NUCLEOTIDE SEQUENCE [LARGE SCALE GENOMIC DNA]</scope>
    <source>
        <strain evidence="2 3">B96_4</strain>
    </source>
</reference>
<evidence type="ECO:0000313" key="2">
    <source>
        <dbReference type="EMBL" id="RIY31447.1"/>
    </source>
</evidence>
<protein>
    <recommendedName>
        <fullName evidence="4">Outer membrane protein beta-barrel domain-containing protein</fullName>
    </recommendedName>
</protein>
<comment type="caution">
    <text evidence="2">The sequence shown here is derived from an EMBL/GenBank/DDBJ whole genome shotgun (WGS) entry which is preliminary data.</text>
</comment>
<proteinExistence type="predicted"/>
<evidence type="ECO:0008006" key="4">
    <source>
        <dbReference type="Google" id="ProtNLM"/>
    </source>
</evidence>
<sequence length="221" mass="24961">MLGSKNMIKKISLLLPLLLGVSSSAWSYSFSKWQIQGTTFYGLVSDRISRNVGSQFTDAFTSSKNAAYGVSLDFGRYYTDLNSDFVKKHNLGNFTLGGEFIYSYLNSDSEETVVTDTTTYYRTEVSKNSIRLGLFARYYFYNIVYVRLASGLDQTFSSEKQTVADSFTKVKHNILTPYSSIALGYDYNLLASAIKLTYVYGAKKQPSYYTVTVNIGFNYTF</sequence>
<dbReference type="AlphaFoldDB" id="A0A3A1Y5I7"/>
<feature type="signal peptide" evidence="1">
    <location>
        <begin position="1"/>
        <end position="27"/>
    </location>
</feature>
<dbReference type="Proteomes" id="UP000266258">
    <property type="component" value="Unassembled WGS sequence"/>
</dbReference>
<evidence type="ECO:0000256" key="1">
    <source>
        <dbReference type="SAM" id="SignalP"/>
    </source>
</evidence>
<feature type="chain" id="PRO_5017263403" description="Outer membrane protein beta-barrel domain-containing protein" evidence="1">
    <location>
        <begin position="28"/>
        <end position="221"/>
    </location>
</feature>
<keyword evidence="1" id="KW-0732">Signal</keyword>
<organism evidence="2 3">
    <name type="scientific">Psittacicella melopsittaci</name>
    <dbReference type="NCBI Taxonomy" id="2028576"/>
    <lineage>
        <taxon>Bacteria</taxon>
        <taxon>Pseudomonadati</taxon>
        <taxon>Pseudomonadota</taxon>
        <taxon>Gammaproteobacteria</taxon>
        <taxon>Pasteurellales</taxon>
        <taxon>Psittacicellaceae</taxon>
        <taxon>Psittacicella</taxon>
    </lineage>
</organism>
<evidence type="ECO:0000313" key="3">
    <source>
        <dbReference type="Proteomes" id="UP000266258"/>
    </source>
</evidence>
<dbReference type="EMBL" id="NRJH01000068">
    <property type="protein sequence ID" value="RIY31447.1"/>
    <property type="molecule type" value="Genomic_DNA"/>
</dbReference>
<accession>A0A3A1Y5I7</accession>
<name>A0A3A1Y5I7_9GAMM</name>
<gene>
    <name evidence="2" type="ORF">CJP74_07330</name>
</gene>
<keyword evidence="3" id="KW-1185">Reference proteome</keyword>